<dbReference type="InterPro" id="IPR018247">
    <property type="entry name" value="EF_Hand_1_Ca_BS"/>
</dbReference>
<dbReference type="PROSITE" id="PS00018">
    <property type="entry name" value="EF_HAND_1"/>
    <property type="match status" value="1"/>
</dbReference>
<dbReference type="SUPFAM" id="SSF54495">
    <property type="entry name" value="UBC-like"/>
    <property type="match status" value="1"/>
</dbReference>
<dbReference type="Pfam" id="PF00627">
    <property type="entry name" value="UBA"/>
    <property type="match status" value="1"/>
</dbReference>
<evidence type="ECO:0000313" key="9">
    <source>
        <dbReference type="EMBL" id="CAH3025588.1"/>
    </source>
</evidence>
<dbReference type="SMART" id="SM00212">
    <property type="entry name" value="UBCc"/>
    <property type="match status" value="1"/>
</dbReference>
<dbReference type="EMBL" id="CALNXI010000360">
    <property type="protein sequence ID" value="CAH3025588.1"/>
    <property type="molecule type" value="Genomic_DNA"/>
</dbReference>
<accession>A0ABN8M9U5</accession>
<evidence type="ECO:0000313" key="10">
    <source>
        <dbReference type="Proteomes" id="UP001159427"/>
    </source>
</evidence>
<dbReference type="PANTHER" id="PTHR36696:SF1">
    <property type="entry name" value="EF-HAND DOMAIN-CONTAINING PROTEIN"/>
    <property type="match status" value="1"/>
</dbReference>
<dbReference type="InterPro" id="IPR011992">
    <property type="entry name" value="EF-hand-dom_pair"/>
</dbReference>
<gene>
    <name evidence="9" type="ORF">PEVE_00026567</name>
</gene>
<dbReference type="PROSITE" id="PS50222">
    <property type="entry name" value="EF_HAND_2"/>
    <property type="match status" value="1"/>
</dbReference>
<dbReference type="InterPro" id="IPR016135">
    <property type="entry name" value="UBQ-conjugating_enzyme/RWD"/>
</dbReference>
<dbReference type="Gene3D" id="3.10.110.10">
    <property type="entry name" value="Ubiquitin Conjugating Enzyme"/>
    <property type="match status" value="1"/>
</dbReference>
<feature type="region of interest" description="Disordered" evidence="5">
    <location>
        <begin position="1"/>
        <end position="32"/>
    </location>
</feature>
<dbReference type="SMART" id="SM00165">
    <property type="entry name" value="UBA"/>
    <property type="match status" value="1"/>
</dbReference>
<feature type="domain" description="UBA" evidence="6">
    <location>
        <begin position="379"/>
        <end position="420"/>
    </location>
</feature>
<feature type="domain" description="EF-hand" evidence="8">
    <location>
        <begin position="93"/>
        <end position="128"/>
    </location>
</feature>
<protein>
    <recommendedName>
        <fullName evidence="11">E2 ubiquitin-conjugating enzyme</fullName>
    </recommendedName>
</protein>
<sequence>MRDQNSKFSRSSSSASQSGTGPRATSVEALKIMDNLEEDENKRVKSDSGKAWLQGPHSLSRQSCRFELPMDMRVLEQLSPLQYVARFCRVNNRRRTLFRHYFTKNDRDRDGNITRREILGALRDLYAQSINTEQVNSILDLLDIDKSVRTFDLDSFIAVAAFSERYLYYCFSLAVQNGSEKRTVLEETDFCALSWKLEGCKISAKLKKVLEVLWENSRMSNIAIKRVQREFKEIIGASANGEMFKCKVELIDNTYTRLRGEISGPPDTPFEGGSYKLDIVIPESYPFNPPKVHFLTKIWHPNISSVTGAICLDILKDQWAAAMTLRTVLLSIQALLSAAEPDDPQDAVVAQQYKESPDIYRRTARHWAEVFAGAPSAHDFDCEQKISRLTSMGFSKIQSLVALSTFSWNAERAVESLLSS</sequence>
<dbReference type="InterPro" id="IPR002048">
    <property type="entry name" value="EF_hand_dom"/>
</dbReference>
<keyword evidence="2" id="KW-0833">Ubl conjugation pathway</keyword>
<dbReference type="CDD" id="cd23800">
    <property type="entry name" value="UBCc_UBE2K"/>
    <property type="match status" value="1"/>
</dbReference>
<evidence type="ECO:0000256" key="3">
    <source>
        <dbReference type="ARBA" id="ARBA00022837"/>
    </source>
</evidence>
<evidence type="ECO:0000259" key="6">
    <source>
        <dbReference type="PROSITE" id="PS50030"/>
    </source>
</evidence>
<dbReference type="SUPFAM" id="SSF46934">
    <property type="entry name" value="UBA-like"/>
    <property type="match status" value="1"/>
</dbReference>
<keyword evidence="10" id="KW-1185">Reference proteome</keyword>
<feature type="active site" description="Glycyl thioester intermediate" evidence="4">
    <location>
        <position position="311"/>
    </location>
</feature>
<dbReference type="Proteomes" id="UP001159427">
    <property type="component" value="Unassembled WGS sequence"/>
</dbReference>
<dbReference type="Gene3D" id="1.10.8.10">
    <property type="entry name" value="DNA helicase RuvA subunit, C-terminal domain"/>
    <property type="match status" value="1"/>
</dbReference>
<feature type="domain" description="UBC core" evidence="7">
    <location>
        <begin position="222"/>
        <end position="373"/>
    </location>
</feature>
<dbReference type="SUPFAM" id="SSF47473">
    <property type="entry name" value="EF-hand"/>
    <property type="match status" value="1"/>
</dbReference>
<evidence type="ECO:0000256" key="2">
    <source>
        <dbReference type="ARBA" id="ARBA00022786"/>
    </source>
</evidence>
<dbReference type="Gene3D" id="1.10.238.10">
    <property type="entry name" value="EF-hand"/>
    <property type="match status" value="1"/>
</dbReference>
<dbReference type="PROSITE" id="PS00183">
    <property type="entry name" value="UBC_1"/>
    <property type="match status" value="1"/>
</dbReference>
<dbReference type="InterPro" id="IPR000608">
    <property type="entry name" value="UBC"/>
</dbReference>
<dbReference type="InterPro" id="IPR015940">
    <property type="entry name" value="UBA"/>
</dbReference>
<dbReference type="PANTHER" id="PTHR36696">
    <property type="entry name" value="AGAP012002-PA"/>
    <property type="match status" value="1"/>
</dbReference>
<evidence type="ECO:0000256" key="4">
    <source>
        <dbReference type="PROSITE-ProRule" id="PRU10133"/>
    </source>
</evidence>
<evidence type="ECO:0000256" key="5">
    <source>
        <dbReference type="SAM" id="MobiDB-lite"/>
    </source>
</evidence>
<name>A0ABN8M9U5_9CNID</name>
<dbReference type="InterPro" id="IPR023313">
    <property type="entry name" value="UBQ-conjugating_AS"/>
</dbReference>
<feature type="compositionally biased region" description="Low complexity" evidence="5">
    <location>
        <begin position="1"/>
        <end position="18"/>
    </location>
</feature>
<evidence type="ECO:0000259" key="8">
    <source>
        <dbReference type="PROSITE" id="PS50222"/>
    </source>
</evidence>
<evidence type="ECO:0000256" key="1">
    <source>
        <dbReference type="ARBA" id="ARBA00022679"/>
    </source>
</evidence>
<organism evidence="9 10">
    <name type="scientific">Porites evermanni</name>
    <dbReference type="NCBI Taxonomy" id="104178"/>
    <lineage>
        <taxon>Eukaryota</taxon>
        <taxon>Metazoa</taxon>
        <taxon>Cnidaria</taxon>
        <taxon>Anthozoa</taxon>
        <taxon>Hexacorallia</taxon>
        <taxon>Scleractinia</taxon>
        <taxon>Fungiina</taxon>
        <taxon>Poritidae</taxon>
        <taxon>Porites</taxon>
    </lineage>
</organism>
<evidence type="ECO:0008006" key="11">
    <source>
        <dbReference type="Google" id="ProtNLM"/>
    </source>
</evidence>
<dbReference type="PROSITE" id="PS50127">
    <property type="entry name" value="UBC_2"/>
    <property type="match status" value="1"/>
</dbReference>
<dbReference type="PROSITE" id="PS50030">
    <property type="entry name" value="UBA"/>
    <property type="match status" value="1"/>
</dbReference>
<proteinExistence type="predicted"/>
<reference evidence="9 10" key="1">
    <citation type="submission" date="2022-05" db="EMBL/GenBank/DDBJ databases">
        <authorList>
            <consortium name="Genoscope - CEA"/>
            <person name="William W."/>
        </authorList>
    </citation>
    <scope>NUCLEOTIDE SEQUENCE [LARGE SCALE GENOMIC DNA]</scope>
</reference>
<keyword evidence="1" id="KW-0808">Transferase</keyword>
<evidence type="ECO:0000259" key="7">
    <source>
        <dbReference type="PROSITE" id="PS50127"/>
    </source>
</evidence>
<keyword evidence="3" id="KW-0106">Calcium</keyword>
<comment type="caution">
    <text evidence="9">The sequence shown here is derived from an EMBL/GenBank/DDBJ whole genome shotgun (WGS) entry which is preliminary data.</text>
</comment>
<dbReference type="Pfam" id="PF00179">
    <property type="entry name" value="UQ_con"/>
    <property type="match status" value="1"/>
</dbReference>
<dbReference type="InterPro" id="IPR009060">
    <property type="entry name" value="UBA-like_sf"/>
</dbReference>